<dbReference type="InterPro" id="IPR000719">
    <property type="entry name" value="Prot_kinase_dom"/>
</dbReference>
<evidence type="ECO:0000259" key="9">
    <source>
        <dbReference type="PROSITE" id="PS50011"/>
    </source>
</evidence>
<feature type="binding site" evidence="7">
    <location>
        <position position="63"/>
    </location>
    <ligand>
        <name>ATP</name>
        <dbReference type="ChEBI" id="CHEBI:30616"/>
    </ligand>
</feature>
<dbReference type="Gene3D" id="3.30.200.20">
    <property type="entry name" value="Phosphorylase Kinase, domain 1"/>
    <property type="match status" value="1"/>
</dbReference>
<dbReference type="OrthoDB" id="272141at2759"/>
<dbReference type="GO" id="GO:0007165">
    <property type="term" value="P:signal transduction"/>
    <property type="evidence" value="ECO:0007669"/>
    <property type="project" value="TreeGrafter"/>
</dbReference>
<evidence type="ECO:0000256" key="4">
    <source>
        <dbReference type="ARBA" id="ARBA00022741"/>
    </source>
</evidence>
<feature type="domain" description="Protein kinase" evidence="9">
    <location>
        <begin position="33"/>
        <end position="316"/>
    </location>
</feature>
<dbReference type="STRING" id="763665.A0A2G5BB41"/>
<evidence type="ECO:0000256" key="1">
    <source>
        <dbReference type="ARBA" id="ARBA00005527"/>
    </source>
</evidence>
<dbReference type="PANTHER" id="PTHR24057:SF0">
    <property type="entry name" value="PROTEIN KINASE SHAGGY-RELATED"/>
    <property type="match status" value="1"/>
</dbReference>
<keyword evidence="3" id="KW-0808">Transferase</keyword>
<dbReference type="Gene3D" id="1.10.510.10">
    <property type="entry name" value="Transferase(Phosphotransferase) domain 1"/>
    <property type="match status" value="1"/>
</dbReference>
<dbReference type="InterPro" id="IPR050591">
    <property type="entry name" value="GSK-3"/>
</dbReference>
<keyword evidence="6 7" id="KW-0067">ATP-binding</keyword>
<reference evidence="10 11" key="1">
    <citation type="journal article" date="2015" name="Genome Biol. Evol.">
        <title>Phylogenomic analyses indicate that early fungi evolved digesting cell walls of algal ancestors of land plants.</title>
        <authorList>
            <person name="Chang Y."/>
            <person name="Wang S."/>
            <person name="Sekimoto S."/>
            <person name="Aerts A.L."/>
            <person name="Choi C."/>
            <person name="Clum A."/>
            <person name="LaButti K.M."/>
            <person name="Lindquist E.A."/>
            <person name="Yee Ngan C."/>
            <person name="Ohm R.A."/>
            <person name="Salamov A.A."/>
            <person name="Grigoriev I.V."/>
            <person name="Spatafora J.W."/>
            <person name="Berbee M.L."/>
        </authorList>
    </citation>
    <scope>NUCLEOTIDE SEQUENCE [LARGE SCALE GENOMIC DNA]</scope>
    <source>
        <strain evidence="10 11">NRRL 1564</strain>
    </source>
</reference>
<dbReference type="Pfam" id="PF00069">
    <property type="entry name" value="Pkinase"/>
    <property type="match status" value="1"/>
</dbReference>
<dbReference type="EMBL" id="KZ303501">
    <property type="protein sequence ID" value="PIA16223.1"/>
    <property type="molecule type" value="Genomic_DNA"/>
</dbReference>
<dbReference type="PANTHER" id="PTHR24057">
    <property type="entry name" value="GLYCOGEN SYNTHASE KINASE-3 ALPHA"/>
    <property type="match status" value="1"/>
</dbReference>
<dbReference type="FunFam" id="3.30.200.20:FF:000009">
    <property type="entry name" value="Glycogen synthase kinase-3 beta"/>
    <property type="match status" value="1"/>
</dbReference>
<evidence type="ECO:0000256" key="3">
    <source>
        <dbReference type="ARBA" id="ARBA00022679"/>
    </source>
</evidence>
<evidence type="ECO:0000256" key="2">
    <source>
        <dbReference type="ARBA" id="ARBA00022527"/>
    </source>
</evidence>
<dbReference type="FunFam" id="1.10.510.10:FF:000055">
    <property type="entry name" value="Glycogen synthase kinase-3 beta"/>
    <property type="match status" value="1"/>
</dbReference>
<gene>
    <name evidence="10" type="ORF">COEREDRAFT_87190</name>
</gene>
<keyword evidence="5 10" id="KW-0418">Kinase</keyword>
<dbReference type="InterPro" id="IPR017441">
    <property type="entry name" value="Protein_kinase_ATP_BS"/>
</dbReference>
<dbReference type="InterPro" id="IPR008271">
    <property type="entry name" value="Ser/Thr_kinase_AS"/>
</dbReference>
<dbReference type="GO" id="GO:0005737">
    <property type="term" value="C:cytoplasm"/>
    <property type="evidence" value="ECO:0007669"/>
    <property type="project" value="TreeGrafter"/>
</dbReference>
<dbReference type="PROSITE" id="PS00108">
    <property type="entry name" value="PROTEIN_KINASE_ST"/>
    <property type="match status" value="1"/>
</dbReference>
<evidence type="ECO:0000256" key="8">
    <source>
        <dbReference type="RuleBase" id="RU000304"/>
    </source>
</evidence>
<evidence type="ECO:0000256" key="7">
    <source>
        <dbReference type="PROSITE-ProRule" id="PRU10141"/>
    </source>
</evidence>
<proteinExistence type="inferred from homology"/>
<keyword evidence="4 7" id="KW-0547">Nucleotide-binding</keyword>
<keyword evidence="2 8" id="KW-0723">Serine/threonine-protein kinase</keyword>
<sequence>MNGLKMLGDLDPRKMNRGLAHDAKTGEEIEIVYTNCKVVGNGSFGVVFQAELVPSGEQVAIKKVLQDKRFKNRELSVMRSVFHRNVVGLKYFFYSQGEKDDIYLNLVLEFVPETIYRVTRRRAKAKEYVPALYVKLFMYQLFRSLNYIHSMGICHRDIKPQNLLVDWDSGVLKLCDFGSAKTLIAGEPNVSYICSRYYRAPELIFGATNYTGRIDIWSAGCVMAELMQGQPLFPGESGIDQLVEIIKVLGTPTREQIRTMNPNYMDHRFPQIRPHPFSRIFRNRPSAEAIDLITKLLDYTPTKRLSSIQAMTHPFFDELRDPNTKLHNGQDIPELFDFNVDELSVDPSQIPALIPQHKVAELKANGVDIYNFVPKPLPNPLPLALQ</sequence>
<organism evidence="10 11">
    <name type="scientific">Coemansia reversa (strain ATCC 12441 / NRRL 1564)</name>
    <dbReference type="NCBI Taxonomy" id="763665"/>
    <lineage>
        <taxon>Eukaryota</taxon>
        <taxon>Fungi</taxon>
        <taxon>Fungi incertae sedis</taxon>
        <taxon>Zoopagomycota</taxon>
        <taxon>Kickxellomycotina</taxon>
        <taxon>Kickxellomycetes</taxon>
        <taxon>Kickxellales</taxon>
        <taxon>Kickxellaceae</taxon>
        <taxon>Coemansia</taxon>
    </lineage>
</organism>
<dbReference type="SUPFAM" id="SSF56112">
    <property type="entry name" value="Protein kinase-like (PK-like)"/>
    <property type="match status" value="1"/>
</dbReference>
<dbReference type="AlphaFoldDB" id="A0A2G5BB41"/>
<dbReference type="InterPro" id="IPR039192">
    <property type="entry name" value="STKc_GSK3"/>
</dbReference>
<evidence type="ECO:0000256" key="6">
    <source>
        <dbReference type="ARBA" id="ARBA00022840"/>
    </source>
</evidence>
<dbReference type="GO" id="GO:0004712">
    <property type="term" value="F:protein serine/threonine/tyrosine kinase activity"/>
    <property type="evidence" value="ECO:0007669"/>
    <property type="project" value="TreeGrafter"/>
</dbReference>
<dbReference type="GO" id="GO:0004674">
    <property type="term" value="F:protein serine/threonine kinase activity"/>
    <property type="evidence" value="ECO:0007669"/>
    <property type="project" value="UniProtKB-KW"/>
</dbReference>
<dbReference type="GO" id="GO:0005634">
    <property type="term" value="C:nucleus"/>
    <property type="evidence" value="ECO:0007669"/>
    <property type="project" value="TreeGrafter"/>
</dbReference>
<dbReference type="PROSITE" id="PS50011">
    <property type="entry name" value="PROTEIN_KINASE_DOM"/>
    <property type="match status" value="1"/>
</dbReference>
<dbReference type="GO" id="GO:0030154">
    <property type="term" value="P:cell differentiation"/>
    <property type="evidence" value="ECO:0007669"/>
    <property type="project" value="TreeGrafter"/>
</dbReference>
<dbReference type="CDD" id="cd14137">
    <property type="entry name" value="STKc_GSK3"/>
    <property type="match status" value="1"/>
</dbReference>
<dbReference type="Proteomes" id="UP000242474">
    <property type="component" value="Unassembled WGS sequence"/>
</dbReference>
<dbReference type="InterPro" id="IPR011009">
    <property type="entry name" value="Kinase-like_dom_sf"/>
</dbReference>
<dbReference type="GO" id="GO:0005524">
    <property type="term" value="F:ATP binding"/>
    <property type="evidence" value="ECO:0007669"/>
    <property type="project" value="UniProtKB-UniRule"/>
</dbReference>
<protein>
    <submittedName>
        <fullName evidence="10">Pkinase-domain-containing protein</fullName>
    </submittedName>
</protein>
<evidence type="ECO:0000313" key="10">
    <source>
        <dbReference type="EMBL" id="PIA16223.1"/>
    </source>
</evidence>
<evidence type="ECO:0000313" key="11">
    <source>
        <dbReference type="Proteomes" id="UP000242474"/>
    </source>
</evidence>
<dbReference type="PROSITE" id="PS00107">
    <property type="entry name" value="PROTEIN_KINASE_ATP"/>
    <property type="match status" value="1"/>
</dbReference>
<comment type="similarity">
    <text evidence="1">Belongs to the protein kinase superfamily. CMGC Ser/Thr protein kinase family. GSK-3 subfamily.</text>
</comment>
<name>A0A2G5BB41_COERN</name>
<keyword evidence="11" id="KW-1185">Reference proteome</keyword>
<evidence type="ECO:0000256" key="5">
    <source>
        <dbReference type="ARBA" id="ARBA00022777"/>
    </source>
</evidence>
<accession>A0A2G5BB41</accession>
<dbReference type="SMART" id="SM00220">
    <property type="entry name" value="S_TKc"/>
    <property type="match status" value="1"/>
</dbReference>